<evidence type="ECO:0000313" key="1">
    <source>
        <dbReference type="EMBL" id="TMQ50339.1"/>
    </source>
</evidence>
<sequence length="793" mass="82318">MTVLKPRHSPILPLVLGIAIAAARLPTASPSLAESESQEKVRLVLPAKGRATEARRIDAAGQAVVNFGEMARREALLGPRKGEIRAKVMEELEEPEEPFSPFAPATIQPSAMRPGSIQAPQAIQVASPSPTSSFIGLDDIPMVDSLYIIIPPDCGGAVGPTKVMSGLNNNYRVFNKADGSVVSTVGTATFWAPSGETALNGLTDPRTLYDPYNNRWIAVMQTVTTGAGDILLGVSQTSDPNGSWFLYRFPIGFTLDFPIVGFNKNWISISINRYSNVGLFQRGINLVVDYGQARAGTGTGTLFTLASNTHFCSAPVATYSATEDTLFVVTHLSSTGATYSVDLITGTPSAPVYTAGGTLTRTGGGWAQPGGQLLPQSAPNSGTSACSPPCLIETQDAQVRSAPVYRGGSLYYTQTIGLPAALMTHTAVQWTKINATGGAFQDGGRIEDPTATSTNGGKWYAFPHIANNSLGDFIVGYSQCSSAQHPSAGYSMHLNADGAGTIRDPLIYKAGEDYYHKDFGSGRNRWGDFSQAQVDPSDDRTLWVVQEYGKTRVGTNDGTTGANSSRWSTYWASVAGPPTVTLAPGPSLNEGNSGNTAFQFTVNFSNPPPLPMTVNYQTSDGTATGTILNDDAYTITASAGANGSISPSGAVSVLPGGTQSFTITPNSCYHVADVLVDGASVGAVSTYTFTSVAANHTIAASFAIDTFIITASAGSGGSIGPSGAVSVNCGASQGFTITPDASHTIADVLVDGTSVGAVTAYTFTAVTAPHTITASFAVSGFIITASAGAGGTR</sequence>
<name>A0A538SG38_UNCEI</name>
<dbReference type="EMBL" id="VBOR01000036">
    <property type="protein sequence ID" value="TMQ50339.1"/>
    <property type="molecule type" value="Genomic_DNA"/>
</dbReference>
<accession>A0A538SG38</accession>
<comment type="caution">
    <text evidence="1">The sequence shown here is derived from an EMBL/GenBank/DDBJ whole genome shotgun (WGS) entry which is preliminary data.</text>
</comment>
<proteinExistence type="predicted"/>
<dbReference type="Proteomes" id="UP000316292">
    <property type="component" value="Unassembled WGS sequence"/>
</dbReference>
<evidence type="ECO:0000313" key="2">
    <source>
        <dbReference type="Proteomes" id="UP000316292"/>
    </source>
</evidence>
<organism evidence="1 2">
    <name type="scientific">Eiseniibacteriota bacterium</name>
    <dbReference type="NCBI Taxonomy" id="2212470"/>
    <lineage>
        <taxon>Bacteria</taxon>
        <taxon>Candidatus Eiseniibacteriota</taxon>
    </lineage>
</organism>
<protein>
    <submittedName>
        <fullName evidence="1">Uncharacterized protein</fullName>
    </submittedName>
</protein>
<reference evidence="1 2" key="1">
    <citation type="journal article" date="2019" name="Nat. Microbiol.">
        <title>Mediterranean grassland soil C-N compound turnover is dependent on rainfall and depth, and is mediated by genomically divergent microorganisms.</title>
        <authorList>
            <person name="Diamond S."/>
            <person name="Andeer P.F."/>
            <person name="Li Z."/>
            <person name="Crits-Christoph A."/>
            <person name="Burstein D."/>
            <person name="Anantharaman K."/>
            <person name="Lane K.R."/>
            <person name="Thomas B.C."/>
            <person name="Pan C."/>
            <person name="Northen T.R."/>
            <person name="Banfield J.F."/>
        </authorList>
    </citation>
    <scope>NUCLEOTIDE SEQUENCE [LARGE SCALE GENOMIC DNA]</scope>
    <source>
        <strain evidence="1">WS_1</strain>
    </source>
</reference>
<dbReference type="AlphaFoldDB" id="A0A538SG38"/>
<gene>
    <name evidence="1" type="ORF">E6K71_02820</name>
</gene>